<evidence type="ECO:0000313" key="3">
    <source>
        <dbReference type="Proteomes" id="UP001519291"/>
    </source>
</evidence>
<keyword evidence="1" id="KW-1133">Transmembrane helix</keyword>
<organism evidence="2 3">
    <name type="scientific">Streptomyces syringium</name>
    <dbReference type="NCBI Taxonomy" id="76729"/>
    <lineage>
        <taxon>Bacteria</taxon>
        <taxon>Bacillati</taxon>
        <taxon>Actinomycetota</taxon>
        <taxon>Actinomycetes</taxon>
        <taxon>Kitasatosporales</taxon>
        <taxon>Streptomycetaceae</taxon>
        <taxon>Streptomyces</taxon>
    </lineage>
</organism>
<feature type="transmembrane region" description="Helical" evidence="1">
    <location>
        <begin position="63"/>
        <end position="83"/>
    </location>
</feature>
<dbReference type="GeneID" id="91572020"/>
<feature type="transmembrane region" description="Helical" evidence="1">
    <location>
        <begin position="190"/>
        <end position="211"/>
    </location>
</feature>
<dbReference type="Proteomes" id="UP001519291">
    <property type="component" value="Unassembled WGS sequence"/>
</dbReference>
<dbReference type="RefSeq" id="WP_209517175.1">
    <property type="nucleotide sequence ID" value="NZ_JAGIOH010000001.1"/>
</dbReference>
<protein>
    <recommendedName>
        <fullName evidence="4">DUF1648 domain-containing protein</fullName>
    </recommendedName>
</protein>
<gene>
    <name evidence="2" type="ORF">JO379_005152</name>
</gene>
<comment type="caution">
    <text evidence="2">The sequence shown here is derived from an EMBL/GenBank/DDBJ whole genome shotgun (WGS) entry which is preliminary data.</text>
</comment>
<evidence type="ECO:0000313" key="2">
    <source>
        <dbReference type="EMBL" id="MBP2405683.1"/>
    </source>
</evidence>
<feature type="transmembrane region" description="Helical" evidence="1">
    <location>
        <begin position="95"/>
        <end position="117"/>
    </location>
</feature>
<sequence length="334" mass="34314">MTLNAPVRPAAIRRRPFVVASPYLLGAAAFLTVFLSRRDRLPDPMATHFAGAGRADGFTALGVFPYAALGLLLVPAALFVWFARAEGGRHASGRALVAVAYGVAGFTGFLLTDLVVANARAASAEQARLGVWQLGAALAVAAVTAALGLLLAGRSAPAAPEAADGPGAAPRLALREGESVTWTRTVGSRALFACGPALLALGVPVALVAGWGPALTLLAPGALLSVMAGARVTVDRHGLTATAPWLPWPRLRVPLARIEEATTRDINALKDMGGWGYRVHPGRSGLVLRSGDAIVARLTTGSEFVITVDDAATAAALLNALVARDRAHHGGLTC</sequence>
<keyword evidence="1" id="KW-0812">Transmembrane</keyword>
<name>A0ABS4YA67_9ACTN</name>
<feature type="transmembrane region" description="Helical" evidence="1">
    <location>
        <begin position="129"/>
        <end position="152"/>
    </location>
</feature>
<evidence type="ECO:0008006" key="4">
    <source>
        <dbReference type="Google" id="ProtNLM"/>
    </source>
</evidence>
<reference evidence="2 3" key="1">
    <citation type="submission" date="2021-03" db="EMBL/GenBank/DDBJ databases">
        <title>Sequencing the genomes of 1000 actinobacteria strains.</title>
        <authorList>
            <person name="Klenk H.-P."/>
        </authorList>
    </citation>
    <scope>NUCLEOTIDE SEQUENCE [LARGE SCALE GENOMIC DNA]</scope>
    <source>
        <strain evidence="2 3">DSM 41480</strain>
    </source>
</reference>
<accession>A0ABS4YA67</accession>
<evidence type="ECO:0000256" key="1">
    <source>
        <dbReference type="SAM" id="Phobius"/>
    </source>
</evidence>
<proteinExistence type="predicted"/>
<keyword evidence="3" id="KW-1185">Reference proteome</keyword>
<keyword evidence="1" id="KW-0472">Membrane</keyword>
<dbReference type="EMBL" id="JAGIOH010000001">
    <property type="protein sequence ID" value="MBP2405683.1"/>
    <property type="molecule type" value="Genomic_DNA"/>
</dbReference>
<feature type="transmembrane region" description="Helical" evidence="1">
    <location>
        <begin position="17"/>
        <end position="35"/>
    </location>
</feature>